<dbReference type="AlphaFoldDB" id="A0ABD3RWU9"/>
<feature type="region of interest" description="Disordered" evidence="1">
    <location>
        <begin position="944"/>
        <end position="965"/>
    </location>
</feature>
<feature type="compositionally biased region" description="Basic and acidic residues" evidence="1">
    <location>
        <begin position="128"/>
        <end position="145"/>
    </location>
</feature>
<feature type="compositionally biased region" description="Basic and acidic residues" evidence="1">
    <location>
        <begin position="535"/>
        <end position="546"/>
    </location>
</feature>
<feature type="compositionally biased region" description="Basic and acidic residues" evidence="1">
    <location>
        <begin position="1"/>
        <end position="12"/>
    </location>
</feature>
<evidence type="ECO:0000313" key="2">
    <source>
        <dbReference type="EMBL" id="KAL3816705.1"/>
    </source>
</evidence>
<feature type="compositionally biased region" description="Basic and acidic residues" evidence="1">
    <location>
        <begin position="205"/>
        <end position="222"/>
    </location>
</feature>
<feature type="compositionally biased region" description="Basic and acidic residues" evidence="1">
    <location>
        <begin position="247"/>
        <end position="257"/>
    </location>
</feature>
<feature type="region of interest" description="Disordered" evidence="1">
    <location>
        <begin position="189"/>
        <end position="257"/>
    </location>
</feature>
<feature type="region of interest" description="Disordered" evidence="1">
    <location>
        <begin position="1"/>
        <end position="57"/>
    </location>
</feature>
<evidence type="ECO:0000256" key="1">
    <source>
        <dbReference type="SAM" id="MobiDB-lite"/>
    </source>
</evidence>
<evidence type="ECO:0000313" key="3">
    <source>
        <dbReference type="Proteomes" id="UP001530377"/>
    </source>
</evidence>
<organism evidence="2 3">
    <name type="scientific">Cyclostephanos tholiformis</name>
    <dbReference type="NCBI Taxonomy" id="382380"/>
    <lineage>
        <taxon>Eukaryota</taxon>
        <taxon>Sar</taxon>
        <taxon>Stramenopiles</taxon>
        <taxon>Ochrophyta</taxon>
        <taxon>Bacillariophyta</taxon>
        <taxon>Coscinodiscophyceae</taxon>
        <taxon>Thalassiosirophycidae</taxon>
        <taxon>Stephanodiscales</taxon>
        <taxon>Stephanodiscaceae</taxon>
        <taxon>Cyclostephanos</taxon>
    </lineage>
</organism>
<feature type="compositionally biased region" description="Polar residues" evidence="1">
    <location>
        <begin position="494"/>
        <end position="511"/>
    </location>
</feature>
<feature type="compositionally biased region" description="Basic and acidic residues" evidence="1">
    <location>
        <begin position="34"/>
        <end position="49"/>
    </location>
</feature>
<comment type="caution">
    <text evidence="2">The sequence shown here is derived from an EMBL/GenBank/DDBJ whole genome shotgun (WGS) entry which is preliminary data.</text>
</comment>
<feature type="compositionally biased region" description="Low complexity" evidence="1">
    <location>
        <begin position="393"/>
        <end position="430"/>
    </location>
</feature>
<feature type="compositionally biased region" description="Low complexity" evidence="1">
    <location>
        <begin position="480"/>
        <end position="493"/>
    </location>
</feature>
<sequence length="965" mass="105736">MTTSRRDRDGYGRVHRRPISTRGRAAEEEEGEEGKEGEGEGEDARDNTMDTKFATAGIGDGKEGGIAIVYFDTFDPPRATIKTDIVPRNRRGRRKEKTSISREGKCKIGNAGTITTPSSVDGVGCSNDGDRRTSMRHGLDRERPTGRSFRTHHTNGPVRVRDDNDINGIEVMPEKVRVGKDKVVRRRNTADDAGTWEGGYKTRTKGKEARSTSSPREGRTDRISSPTVARIGTNDENSAETSSHSIMRRDASMLPRDDNVMDSSPLCDVDCSRSNAGADIRVSYRVGEALRHECHSLPPSAYHYGEFDDILLSSRMPLGSHIFVRRTSGTWTYATLMGRDPNGETLTISLESTRTARKILARRYWWECLRLVNDNAVAVASDDDPPRFAASPRATGSTRRRVSSTTRSSLPSGRTRSSSTPTFSSSAGSLLGHAPHTRGGMRMTSPVDPVDDSSRQDFNNSSNITKNVSNWLNAVENHTSTTTTNKTTSAEKTPSISPTSVDIMQASSPVASDNGPPCLPKLPNNNKRRNILVRSESDVGLSRRDSNNSSNVTVNESVNLNPINDHTTMTKKAQSISLSSVAMSSSDVPPTQPVTYRSEDVDPPPLSGNADIRVSYRVGEALRREHHSIPPSAFREDEFVHLLSSRMPLGSHLFVRRSIGAWTYAKLVRRHKNGETLSVSLESTRDARKVLNKKYWWRCLRLVNDNAVVASDDDPPFFVALPGAIPMSASSSKDPFLSGRDNLVRSAPDLASPCRDFHNSWYARSDSTISFYDPQSSDSQHLDLDGMVSDSPVASDASFLAAVATIIPRSATGLSNSIRSAPDMTTAHDGLNCDVAHPRPNDRRGIHMHVSVGFDSLDGLVKNSAVGCKSSSLATVYNKTPSSATGTWTTATSSSVLSNASHAYSRKNSAPELRHIRSWGSIDSNVMVNLNARTFIGNRRDRFRPREQQRSRSNCSGLSRLGELL</sequence>
<dbReference type="EMBL" id="JALLPB020000136">
    <property type="protein sequence ID" value="KAL3816705.1"/>
    <property type="molecule type" value="Genomic_DNA"/>
</dbReference>
<feature type="region of interest" description="Disordered" evidence="1">
    <location>
        <begin position="108"/>
        <end position="164"/>
    </location>
</feature>
<feature type="region of interest" description="Disordered" evidence="1">
    <location>
        <begin position="580"/>
        <end position="610"/>
    </location>
</feature>
<name>A0ABD3RWU9_9STRA</name>
<feature type="region of interest" description="Disordered" evidence="1">
    <location>
        <begin position="480"/>
        <end position="555"/>
    </location>
</feature>
<feature type="compositionally biased region" description="Polar residues" evidence="1">
    <location>
        <begin position="234"/>
        <end position="245"/>
    </location>
</feature>
<gene>
    <name evidence="2" type="ORF">ACHAXA_009144</name>
</gene>
<accession>A0ABD3RWU9</accession>
<reference evidence="2 3" key="1">
    <citation type="submission" date="2024-10" db="EMBL/GenBank/DDBJ databases">
        <title>Updated reference genomes for cyclostephanoid diatoms.</title>
        <authorList>
            <person name="Roberts W.R."/>
            <person name="Alverson A.J."/>
        </authorList>
    </citation>
    <scope>NUCLEOTIDE SEQUENCE [LARGE SCALE GENOMIC DNA]</scope>
    <source>
        <strain evidence="2 3">AJA228-03</strain>
    </source>
</reference>
<proteinExistence type="predicted"/>
<keyword evidence="3" id="KW-1185">Reference proteome</keyword>
<dbReference type="Proteomes" id="UP001530377">
    <property type="component" value="Unassembled WGS sequence"/>
</dbReference>
<protein>
    <submittedName>
        <fullName evidence="2">Uncharacterized protein</fullName>
    </submittedName>
</protein>
<feature type="region of interest" description="Disordered" evidence="1">
    <location>
        <begin position="380"/>
        <end position="464"/>
    </location>
</feature>